<dbReference type="EMBL" id="PGTY01000001">
    <property type="protein sequence ID" value="PJI93093.1"/>
    <property type="molecule type" value="Genomic_DNA"/>
</dbReference>
<gene>
    <name evidence="1" type="ORF">BC777_1961</name>
</gene>
<evidence type="ECO:0000313" key="2">
    <source>
        <dbReference type="Proteomes" id="UP000228531"/>
    </source>
</evidence>
<dbReference type="SUPFAM" id="SSF159888">
    <property type="entry name" value="YdhG-like"/>
    <property type="match status" value="1"/>
</dbReference>
<accession>A0A2M8WQ86</accession>
<name>A0A2M8WQ86_9RHOB</name>
<evidence type="ECO:0008006" key="3">
    <source>
        <dbReference type="Google" id="ProtNLM"/>
    </source>
</evidence>
<keyword evidence="2" id="KW-1185">Reference proteome</keyword>
<dbReference type="Proteomes" id="UP000228531">
    <property type="component" value="Unassembled WGS sequence"/>
</dbReference>
<sequence length="134" mass="14451">MSPDPTAAVADAFDKLPETARATALALRDLIYEVAAQTPEAGPVEETLRWGQPAYITPKTKSGSTLRVGATKAGEAAIFAHCGTRIISTYAATFPDMDRIEGNRAVIFADVDAIAPDRLRLLIRHGLTYHLSDR</sequence>
<protein>
    <recommendedName>
        <fullName evidence="3">YdhG-like domain-containing protein</fullName>
    </recommendedName>
</protein>
<proteinExistence type="predicted"/>
<evidence type="ECO:0000313" key="1">
    <source>
        <dbReference type="EMBL" id="PJI93093.1"/>
    </source>
</evidence>
<organism evidence="1 2">
    <name type="scientific">Yoonia maricola</name>
    <dbReference type="NCBI Taxonomy" id="420999"/>
    <lineage>
        <taxon>Bacteria</taxon>
        <taxon>Pseudomonadati</taxon>
        <taxon>Pseudomonadota</taxon>
        <taxon>Alphaproteobacteria</taxon>
        <taxon>Rhodobacterales</taxon>
        <taxon>Paracoccaceae</taxon>
        <taxon>Yoonia</taxon>
    </lineage>
</organism>
<dbReference type="RefSeq" id="WP_211095350.1">
    <property type="nucleotide sequence ID" value="NZ_PGTY01000001.1"/>
</dbReference>
<comment type="caution">
    <text evidence="1">The sequence shown here is derived from an EMBL/GenBank/DDBJ whole genome shotgun (WGS) entry which is preliminary data.</text>
</comment>
<dbReference type="AlphaFoldDB" id="A0A2M8WQ86"/>
<reference evidence="1 2" key="1">
    <citation type="submission" date="2017-11" db="EMBL/GenBank/DDBJ databases">
        <title>Genomic Encyclopedia of Archaeal and Bacterial Type Strains, Phase II (KMG-II): From Individual Species to Whole Genera.</title>
        <authorList>
            <person name="Goeker M."/>
        </authorList>
    </citation>
    <scope>NUCLEOTIDE SEQUENCE [LARGE SCALE GENOMIC DNA]</scope>
    <source>
        <strain evidence="1 2">DSM 29128</strain>
    </source>
</reference>